<keyword evidence="7" id="KW-1185">Reference proteome</keyword>
<keyword evidence="4" id="KW-0106">Calcium</keyword>
<keyword evidence="2" id="KW-0479">Metal-binding</keyword>
<evidence type="ECO:0000256" key="2">
    <source>
        <dbReference type="ARBA" id="ARBA00022723"/>
    </source>
</evidence>
<feature type="domain" description="Sulfatase N-terminal" evidence="5">
    <location>
        <begin position="34"/>
        <end position="347"/>
    </location>
</feature>
<dbReference type="GO" id="GO:0004065">
    <property type="term" value="F:arylsulfatase activity"/>
    <property type="evidence" value="ECO:0007669"/>
    <property type="project" value="TreeGrafter"/>
</dbReference>
<evidence type="ECO:0000256" key="1">
    <source>
        <dbReference type="ARBA" id="ARBA00008779"/>
    </source>
</evidence>
<dbReference type="Gene3D" id="3.40.720.10">
    <property type="entry name" value="Alkaline Phosphatase, subunit A"/>
    <property type="match status" value="1"/>
</dbReference>
<keyword evidence="3" id="KW-0378">Hydrolase</keyword>
<dbReference type="Pfam" id="PF00884">
    <property type="entry name" value="Sulfatase"/>
    <property type="match status" value="1"/>
</dbReference>
<dbReference type="PROSITE" id="PS00149">
    <property type="entry name" value="SULFATASE_2"/>
    <property type="match status" value="1"/>
</dbReference>
<evidence type="ECO:0000256" key="3">
    <source>
        <dbReference type="ARBA" id="ARBA00022801"/>
    </source>
</evidence>
<dbReference type="PANTHER" id="PTHR42693:SF33">
    <property type="entry name" value="ARYLSULFATASE"/>
    <property type="match status" value="1"/>
</dbReference>
<reference evidence="6 7" key="1">
    <citation type="submission" date="2018-11" db="EMBL/GenBank/DDBJ databases">
        <authorList>
            <person name="Zhou Z."/>
            <person name="Wang G."/>
        </authorList>
    </citation>
    <scope>NUCLEOTIDE SEQUENCE [LARGE SCALE GENOMIC DNA]</scope>
    <source>
        <strain evidence="6 7">KCTC42998</strain>
    </source>
</reference>
<proteinExistence type="inferred from homology"/>
<dbReference type="InterPro" id="IPR024607">
    <property type="entry name" value="Sulfatase_CS"/>
</dbReference>
<dbReference type="InterPro" id="IPR017850">
    <property type="entry name" value="Alkaline_phosphatase_core_sf"/>
</dbReference>
<dbReference type="InterPro" id="IPR000917">
    <property type="entry name" value="Sulfatase_N"/>
</dbReference>
<dbReference type="OrthoDB" id="9764377at2"/>
<evidence type="ECO:0000256" key="4">
    <source>
        <dbReference type="ARBA" id="ARBA00022837"/>
    </source>
</evidence>
<protein>
    <submittedName>
        <fullName evidence="6">N-acetylgalactosamine 6-sulfate sulfatase</fullName>
    </submittedName>
</protein>
<dbReference type="InterPro" id="IPR050738">
    <property type="entry name" value="Sulfatase"/>
</dbReference>
<dbReference type="EMBL" id="RQJP01000001">
    <property type="protein sequence ID" value="RRB17590.1"/>
    <property type="molecule type" value="Genomic_DNA"/>
</dbReference>
<dbReference type="RefSeq" id="WP_124904350.1">
    <property type="nucleotide sequence ID" value="NZ_RQJP01000001.1"/>
</dbReference>
<dbReference type="Gene3D" id="3.30.1120.10">
    <property type="match status" value="1"/>
</dbReference>
<dbReference type="PANTHER" id="PTHR42693">
    <property type="entry name" value="ARYLSULFATASE FAMILY MEMBER"/>
    <property type="match status" value="1"/>
</dbReference>
<comment type="caution">
    <text evidence="6">The sequence shown here is derived from an EMBL/GenBank/DDBJ whole genome shotgun (WGS) entry which is preliminary data.</text>
</comment>
<name>A0A3P1CWX7_9BACT</name>
<dbReference type="SUPFAM" id="SSF53649">
    <property type="entry name" value="Alkaline phosphatase-like"/>
    <property type="match status" value="1"/>
</dbReference>
<sequence>MKYRPWMSLIAGLVLAAISTLFISTRPQRAATRPNIVFIFADDLGWGDLSGYGATDLKTPHIDSLMRAGLRFTRFYANSSVCSPSRAALLSGRWPERVGVPGVIRDDSTDSWGYLAPGLLLPNYLQKAGYHTALVGKWHLGLEPENAPNERGFQEFYGFLGDMMDDYYTKLRNGHNFMRHNRQTIDPPGHATEVFTDAAIRYLTARKGNSKPFFLYLAYNAPHNPLQPPAEWLERVLQRDSAIDPTRAKLVALIEHMDANVGRVVAALKANGQLANTLIVFTSDNGGWKPGKANNGPVRDYKGTLYEGGIRVPAGVAWPGHIQPGRVSDERLQLSDWMPTFLELAGIKAPAELDGKSMTGVLLTDQPDASTLEAIRQRPLFFIRREGNDTYKGLTTQAVRLGDWKLLQPNPFAPYELYNLQKDPKETTNLVSQEKQKATELTQLIMTHIRQSGATPWQKRK</sequence>
<dbReference type="GO" id="GO:0046872">
    <property type="term" value="F:metal ion binding"/>
    <property type="evidence" value="ECO:0007669"/>
    <property type="project" value="UniProtKB-KW"/>
</dbReference>
<evidence type="ECO:0000259" key="5">
    <source>
        <dbReference type="Pfam" id="PF00884"/>
    </source>
</evidence>
<evidence type="ECO:0000313" key="7">
    <source>
        <dbReference type="Proteomes" id="UP000274271"/>
    </source>
</evidence>
<accession>A0A3P1CWX7</accession>
<organism evidence="6 7">
    <name type="scientific">Larkinella knui</name>
    <dbReference type="NCBI Taxonomy" id="2025310"/>
    <lineage>
        <taxon>Bacteria</taxon>
        <taxon>Pseudomonadati</taxon>
        <taxon>Bacteroidota</taxon>
        <taxon>Cytophagia</taxon>
        <taxon>Cytophagales</taxon>
        <taxon>Spirosomataceae</taxon>
        <taxon>Larkinella</taxon>
    </lineage>
</organism>
<dbReference type="Proteomes" id="UP000274271">
    <property type="component" value="Unassembled WGS sequence"/>
</dbReference>
<comment type="similarity">
    <text evidence="1">Belongs to the sulfatase family.</text>
</comment>
<evidence type="ECO:0000313" key="6">
    <source>
        <dbReference type="EMBL" id="RRB17590.1"/>
    </source>
</evidence>
<gene>
    <name evidence="6" type="ORF">EHT87_04705</name>
</gene>
<dbReference type="AlphaFoldDB" id="A0A3P1CWX7"/>